<keyword evidence="1" id="KW-1133">Transmembrane helix</keyword>
<keyword evidence="1" id="KW-0472">Membrane</keyword>
<proteinExistence type="predicted"/>
<feature type="transmembrane region" description="Helical" evidence="1">
    <location>
        <begin position="12"/>
        <end position="29"/>
    </location>
</feature>
<evidence type="ECO:0000256" key="1">
    <source>
        <dbReference type="SAM" id="Phobius"/>
    </source>
</evidence>
<protein>
    <submittedName>
        <fullName evidence="2">Uncharacterized protein</fullName>
    </submittedName>
</protein>
<dbReference type="AlphaFoldDB" id="X0Y7P5"/>
<sequence length="113" mass="12830">MRGKMKKNKLIIKAISIGLVLVLIGVIIVQSTGSFKKERNGNHISNDPNDFLNSETWWNNNQNQYDQTTLDYNETDSDFTNSTIVPFIEKVIHRYPLLKQMGKGMGLTKQGVS</sequence>
<keyword evidence="1" id="KW-0812">Transmembrane</keyword>
<name>X0Y7P5_9ZZZZ</name>
<gene>
    <name evidence="2" type="ORF">S01H1_68536</name>
</gene>
<reference evidence="2" key="1">
    <citation type="journal article" date="2014" name="Front. Microbiol.">
        <title>High frequency of phylogenetically diverse reductive dehalogenase-homologous genes in deep subseafloor sedimentary metagenomes.</title>
        <authorList>
            <person name="Kawai M."/>
            <person name="Futagami T."/>
            <person name="Toyoda A."/>
            <person name="Takaki Y."/>
            <person name="Nishi S."/>
            <person name="Hori S."/>
            <person name="Arai W."/>
            <person name="Tsubouchi T."/>
            <person name="Morono Y."/>
            <person name="Uchiyama I."/>
            <person name="Ito T."/>
            <person name="Fujiyama A."/>
            <person name="Inagaki F."/>
            <person name="Takami H."/>
        </authorList>
    </citation>
    <scope>NUCLEOTIDE SEQUENCE</scope>
    <source>
        <strain evidence="2">Expedition CK06-06</strain>
    </source>
</reference>
<dbReference type="EMBL" id="BARS01045456">
    <property type="protein sequence ID" value="GAG32901.1"/>
    <property type="molecule type" value="Genomic_DNA"/>
</dbReference>
<organism evidence="2">
    <name type="scientific">marine sediment metagenome</name>
    <dbReference type="NCBI Taxonomy" id="412755"/>
    <lineage>
        <taxon>unclassified sequences</taxon>
        <taxon>metagenomes</taxon>
        <taxon>ecological metagenomes</taxon>
    </lineage>
</organism>
<evidence type="ECO:0000313" key="2">
    <source>
        <dbReference type="EMBL" id="GAG32901.1"/>
    </source>
</evidence>
<comment type="caution">
    <text evidence="2">The sequence shown here is derived from an EMBL/GenBank/DDBJ whole genome shotgun (WGS) entry which is preliminary data.</text>
</comment>
<feature type="non-terminal residue" evidence="2">
    <location>
        <position position="113"/>
    </location>
</feature>
<accession>X0Y7P5</accession>